<dbReference type="AlphaFoldDB" id="A0A7Y9G5F0"/>
<keyword evidence="3" id="KW-1185">Reference proteome</keyword>
<evidence type="ECO:0000313" key="2">
    <source>
        <dbReference type="EMBL" id="NYE10214.1"/>
    </source>
</evidence>
<protein>
    <recommendedName>
        <fullName evidence="1">Stress-response A/B barrel domain-containing protein</fullName>
    </recommendedName>
</protein>
<dbReference type="InterPro" id="IPR011008">
    <property type="entry name" value="Dimeric_a/b-barrel"/>
</dbReference>
<evidence type="ECO:0000313" key="3">
    <source>
        <dbReference type="Proteomes" id="UP000591272"/>
    </source>
</evidence>
<dbReference type="Pfam" id="PF07876">
    <property type="entry name" value="Dabb"/>
    <property type="match status" value="1"/>
</dbReference>
<dbReference type="SUPFAM" id="SSF54909">
    <property type="entry name" value="Dimeric alpha+beta barrel"/>
    <property type="match status" value="1"/>
</dbReference>
<dbReference type="Proteomes" id="UP000591272">
    <property type="component" value="Unassembled WGS sequence"/>
</dbReference>
<comment type="caution">
    <text evidence="2">The sequence shown here is derived from an EMBL/GenBank/DDBJ whole genome shotgun (WGS) entry which is preliminary data.</text>
</comment>
<name>A0A7Y9G5F0_9ACTN</name>
<organism evidence="2 3">
    <name type="scientific">Actinomadura citrea</name>
    <dbReference type="NCBI Taxonomy" id="46158"/>
    <lineage>
        <taxon>Bacteria</taxon>
        <taxon>Bacillati</taxon>
        <taxon>Actinomycetota</taxon>
        <taxon>Actinomycetes</taxon>
        <taxon>Streptosporangiales</taxon>
        <taxon>Thermomonosporaceae</taxon>
        <taxon>Actinomadura</taxon>
    </lineage>
</organism>
<sequence length="136" mass="15104">MIVITQRFGFKADTTPERKEAVLAAMRRTSAVESTSFSFVGPELGDADDGLTHGYCVAIPDLAALERYIHDPAHLAGDPEILPYLARLTHVRFSDDSDPHLNEKIIAMHQKKLAMYPDWERLLNAIPSGAPEPHRA</sequence>
<dbReference type="PROSITE" id="PS51502">
    <property type="entry name" value="S_R_A_B_BARREL"/>
    <property type="match status" value="1"/>
</dbReference>
<dbReference type="InterPro" id="IPR013097">
    <property type="entry name" value="Dabb"/>
</dbReference>
<dbReference type="EMBL" id="JACCBT010000001">
    <property type="protein sequence ID" value="NYE10214.1"/>
    <property type="molecule type" value="Genomic_DNA"/>
</dbReference>
<evidence type="ECO:0000259" key="1">
    <source>
        <dbReference type="PROSITE" id="PS51502"/>
    </source>
</evidence>
<dbReference type="Gene3D" id="3.30.70.100">
    <property type="match status" value="1"/>
</dbReference>
<dbReference type="RefSeq" id="WP_179831762.1">
    <property type="nucleotide sequence ID" value="NZ_BMRD01000005.1"/>
</dbReference>
<gene>
    <name evidence="2" type="ORF">BJ999_000510</name>
</gene>
<proteinExistence type="predicted"/>
<reference evidence="2 3" key="1">
    <citation type="submission" date="2020-07" db="EMBL/GenBank/DDBJ databases">
        <title>Sequencing the genomes of 1000 actinobacteria strains.</title>
        <authorList>
            <person name="Klenk H.-P."/>
        </authorList>
    </citation>
    <scope>NUCLEOTIDE SEQUENCE [LARGE SCALE GENOMIC DNA]</scope>
    <source>
        <strain evidence="2 3">DSM 43461</strain>
    </source>
</reference>
<feature type="domain" description="Stress-response A/B barrel" evidence="1">
    <location>
        <begin position="1"/>
        <end position="93"/>
    </location>
</feature>
<accession>A0A7Y9G5F0</accession>
<dbReference type="SMART" id="SM00886">
    <property type="entry name" value="Dabb"/>
    <property type="match status" value="1"/>
</dbReference>